<sequence length="327" mass="34976">MLLLSKEDIKSVFTMKDAIVADKEAFRIFTEKKSVVPLRTNIPAPKHEGSLLFMPGYIEDIDCAGVKIVSVFPKNVEKGIPSTPATVLLLDGTTGEVCSILDGTYVTQIRTGAASGAAFDVLARKDAKIGALIGTGGQAESQLEAMLAARKLDEVRIFNRSLKKAQDFVDSMDKELASYDTKFVAVDNSDDAVDGADMIITVTTSNTPVFDGNKVKKGATISGVGSYQPNMQEIDPTTLTRASKIFFDSEEAVLAEAGDFIKPLEAGIISKSDFTGELGSVINGSLAGRENDDEIIVFKSVGISVQDVVTAKMIYDKALELGVGTKW</sequence>
<dbReference type="PANTHER" id="PTHR13812">
    <property type="entry name" value="KETIMINE REDUCTASE MU-CRYSTALLIN"/>
    <property type="match status" value="1"/>
</dbReference>
<evidence type="ECO:0000313" key="1">
    <source>
        <dbReference type="EMBL" id="MBP1855010.1"/>
    </source>
</evidence>
<accession>A0ABS4EAN6</accession>
<dbReference type="InterPro" id="IPR036291">
    <property type="entry name" value="NAD(P)-bd_dom_sf"/>
</dbReference>
<dbReference type="PANTHER" id="PTHR13812:SF19">
    <property type="entry name" value="KETIMINE REDUCTASE MU-CRYSTALLIN"/>
    <property type="match status" value="1"/>
</dbReference>
<dbReference type="Gene3D" id="3.40.50.720">
    <property type="entry name" value="NAD(P)-binding Rossmann-like Domain"/>
    <property type="match status" value="1"/>
</dbReference>
<evidence type="ECO:0000313" key="2">
    <source>
        <dbReference type="Proteomes" id="UP000767291"/>
    </source>
</evidence>
<reference evidence="1 2" key="1">
    <citation type="submission" date="2021-03" db="EMBL/GenBank/DDBJ databases">
        <title>Genomic Encyclopedia of Type Strains, Phase IV (KMG-IV): sequencing the most valuable type-strain genomes for metagenomic binning, comparative biology and taxonomic classification.</title>
        <authorList>
            <person name="Goeker M."/>
        </authorList>
    </citation>
    <scope>NUCLEOTIDE SEQUENCE [LARGE SCALE GENOMIC DNA]</scope>
    <source>
        <strain evidence="1 2">DSM 1289</strain>
    </source>
</reference>
<dbReference type="InterPro" id="IPR003462">
    <property type="entry name" value="ODC_Mu_crystall"/>
</dbReference>
<name>A0ABS4EAN6_9FIRM</name>
<dbReference type="NCBIfam" id="NF006379">
    <property type="entry name" value="PRK08618.1"/>
    <property type="match status" value="1"/>
</dbReference>
<dbReference type="Proteomes" id="UP000767291">
    <property type="component" value="Unassembled WGS sequence"/>
</dbReference>
<keyword evidence="2" id="KW-1185">Reference proteome</keyword>
<organism evidence="1 2">
    <name type="scientific">Metaclostridioides mangenotii</name>
    <dbReference type="NCBI Taxonomy" id="1540"/>
    <lineage>
        <taxon>Bacteria</taxon>
        <taxon>Bacillati</taxon>
        <taxon>Bacillota</taxon>
        <taxon>Clostridia</taxon>
        <taxon>Peptostreptococcales</taxon>
        <taxon>Peptostreptococcaceae</taxon>
        <taxon>Metaclostridioides</taxon>
    </lineage>
</organism>
<dbReference type="EC" id="4.3.1.12" evidence="1"/>
<protein>
    <submittedName>
        <fullName evidence="1">Ornithine cyclodeaminase</fullName>
        <ecNumber evidence="1">4.3.1.12</ecNumber>
    </submittedName>
</protein>
<dbReference type="PIRSF" id="PIRSF001439">
    <property type="entry name" value="CryM"/>
    <property type="match status" value="1"/>
</dbReference>
<comment type="caution">
    <text evidence="1">The sequence shown here is derived from an EMBL/GenBank/DDBJ whole genome shotgun (WGS) entry which is preliminary data.</text>
</comment>
<dbReference type="SUPFAM" id="SSF51735">
    <property type="entry name" value="NAD(P)-binding Rossmann-fold domains"/>
    <property type="match status" value="1"/>
</dbReference>
<dbReference type="Gene3D" id="3.30.1780.10">
    <property type="entry name" value="ornithine cyclodeaminase, domain 1"/>
    <property type="match status" value="1"/>
</dbReference>
<gene>
    <name evidence="1" type="ORF">J2Z43_001403</name>
</gene>
<dbReference type="GO" id="GO:0008473">
    <property type="term" value="F:ornithine cyclodeaminase activity"/>
    <property type="evidence" value="ECO:0007669"/>
    <property type="project" value="UniProtKB-EC"/>
</dbReference>
<dbReference type="InterPro" id="IPR023401">
    <property type="entry name" value="ODC_N"/>
</dbReference>
<keyword evidence="1" id="KW-0456">Lyase</keyword>
<dbReference type="EMBL" id="JAGGJX010000002">
    <property type="protein sequence ID" value="MBP1855010.1"/>
    <property type="molecule type" value="Genomic_DNA"/>
</dbReference>
<proteinExistence type="predicted"/>
<dbReference type="RefSeq" id="WP_209456497.1">
    <property type="nucleotide sequence ID" value="NZ_BAAACS010000002.1"/>
</dbReference>
<dbReference type="Pfam" id="PF02423">
    <property type="entry name" value="OCD_Mu_crystall"/>
    <property type="match status" value="1"/>
</dbReference>